<accession>A0AAV2MZ62</accession>
<protein>
    <submittedName>
        <fullName evidence="1">Uncharacterized protein</fullName>
    </submittedName>
</protein>
<dbReference type="AlphaFoldDB" id="A0AAV2MZ62"/>
<comment type="caution">
    <text evidence="1">The sequence shown here is derived from an EMBL/GenBank/DDBJ whole genome shotgun (WGS) entry which is preliminary data.</text>
</comment>
<dbReference type="Proteomes" id="UP001497644">
    <property type="component" value="Unassembled WGS sequence"/>
</dbReference>
<organism evidence="1 2">
    <name type="scientific">Lasius platythorax</name>
    <dbReference type="NCBI Taxonomy" id="488582"/>
    <lineage>
        <taxon>Eukaryota</taxon>
        <taxon>Metazoa</taxon>
        <taxon>Ecdysozoa</taxon>
        <taxon>Arthropoda</taxon>
        <taxon>Hexapoda</taxon>
        <taxon>Insecta</taxon>
        <taxon>Pterygota</taxon>
        <taxon>Neoptera</taxon>
        <taxon>Endopterygota</taxon>
        <taxon>Hymenoptera</taxon>
        <taxon>Apocrita</taxon>
        <taxon>Aculeata</taxon>
        <taxon>Formicoidea</taxon>
        <taxon>Formicidae</taxon>
        <taxon>Formicinae</taxon>
        <taxon>Lasius</taxon>
        <taxon>Lasius</taxon>
    </lineage>
</organism>
<proteinExistence type="predicted"/>
<evidence type="ECO:0000313" key="2">
    <source>
        <dbReference type="Proteomes" id="UP001497644"/>
    </source>
</evidence>
<reference evidence="1" key="1">
    <citation type="submission" date="2024-04" db="EMBL/GenBank/DDBJ databases">
        <authorList>
            <consortium name="Molecular Ecology Group"/>
        </authorList>
    </citation>
    <scope>NUCLEOTIDE SEQUENCE</scope>
</reference>
<gene>
    <name evidence="1" type="ORF">LPLAT_LOCUS7023</name>
</gene>
<dbReference type="EMBL" id="CAXIPU020000512">
    <property type="protein sequence ID" value="CAL1672354.1"/>
    <property type="molecule type" value="Genomic_DNA"/>
</dbReference>
<sequence length="71" mass="7956">MSKSKFTEPVKNVENLNQNNDDDVAISNLSSSSIQFHKERKVESTKSRFKNPETALATLRGIEDGEQSEVT</sequence>
<keyword evidence="2" id="KW-1185">Reference proteome</keyword>
<name>A0AAV2MZ62_9HYME</name>
<evidence type="ECO:0000313" key="1">
    <source>
        <dbReference type="EMBL" id="CAL1672354.1"/>
    </source>
</evidence>